<protein>
    <submittedName>
        <fullName evidence="2">Uncharacterized protein</fullName>
    </submittedName>
</protein>
<evidence type="ECO:0000313" key="2">
    <source>
        <dbReference type="EMBL" id="TNN49610.1"/>
    </source>
</evidence>
<gene>
    <name evidence="2" type="ORF">EYF80_040168</name>
</gene>
<feature type="compositionally biased region" description="Basic and acidic residues" evidence="1">
    <location>
        <begin position="41"/>
        <end position="58"/>
    </location>
</feature>
<keyword evidence="3" id="KW-1185">Reference proteome</keyword>
<organism evidence="2 3">
    <name type="scientific">Liparis tanakae</name>
    <name type="common">Tanaka's snailfish</name>
    <dbReference type="NCBI Taxonomy" id="230148"/>
    <lineage>
        <taxon>Eukaryota</taxon>
        <taxon>Metazoa</taxon>
        <taxon>Chordata</taxon>
        <taxon>Craniata</taxon>
        <taxon>Vertebrata</taxon>
        <taxon>Euteleostomi</taxon>
        <taxon>Actinopterygii</taxon>
        <taxon>Neopterygii</taxon>
        <taxon>Teleostei</taxon>
        <taxon>Neoteleostei</taxon>
        <taxon>Acanthomorphata</taxon>
        <taxon>Eupercaria</taxon>
        <taxon>Perciformes</taxon>
        <taxon>Cottioidei</taxon>
        <taxon>Cottales</taxon>
        <taxon>Liparidae</taxon>
        <taxon>Liparis</taxon>
    </lineage>
</organism>
<comment type="caution">
    <text evidence="2">The sequence shown here is derived from an EMBL/GenBank/DDBJ whole genome shotgun (WGS) entry which is preliminary data.</text>
</comment>
<feature type="region of interest" description="Disordered" evidence="1">
    <location>
        <begin position="109"/>
        <end position="130"/>
    </location>
</feature>
<proteinExistence type="predicted"/>
<sequence>MQTSSRPLKVCRFWRHLVVRNLKIGPRGRPSIIGWNSGRAAEGRRNAGNRRGERRAASGERGATEASVALGRNAPRRFEKISLEALHGFSIAFLRQACRSCPTRAGLRSRIRADASSATRDTDRSQRPAS</sequence>
<feature type="compositionally biased region" description="Basic and acidic residues" evidence="1">
    <location>
        <begin position="120"/>
        <end position="130"/>
    </location>
</feature>
<dbReference type="EMBL" id="SRLO01000648">
    <property type="protein sequence ID" value="TNN49610.1"/>
    <property type="molecule type" value="Genomic_DNA"/>
</dbReference>
<feature type="region of interest" description="Disordered" evidence="1">
    <location>
        <begin position="34"/>
        <end position="68"/>
    </location>
</feature>
<evidence type="ECO:0000313" key="3">
    <source>
        <dbReference type="Proteomes" id="UP000314294"/>
    </source>
</evidence>
<dbReference type="Proteomes" id="UP000314294">
    <property type="component" value="Unassembled WGS sequence"/>
</dbReference>
<dbReference type="AlphaFoldDB" id="A0A4Z2G8W4"/>
<accession>A0A4Z2G8W4</accession>
<reference evidence="2 3" key="1">
    <citation type="submission" date="2019-03" db="EMBL/GenBank/DDBJ databases">
        <title>First draft genome of Liparis tanakae, snailfish: a comprehensive survey of snailfish specific genes.</title>
        <authorList>
            <person name="Kim W."/>
            <person name="Song I."/>
            <person name="Jeong J.-H."/>
            <person name="Kim D."/>
            <person name="Kim S."/>
            <person name="Ryu S."/>
            <person name="Song J.Y."/>
            <person name="Lee S.K."/>
        </authorList>
    </citation>
    <scope>NUCLEOTIDE SEQUENCE [LARGE SCALE GENOMIC DNA]</scope>
    <source>
        <tissue evidence="2">Muscle</tissue>
    </source>
</reference>
<evidence type="ECO:0000256" key="1">
    <source>
        <dbReference type="SAM" id="MobiDB-lite"/>
    </source>
</evidence>
<name>A0A4Z2G8W4_9TELE</name>